<dbReference type="InterPro" id="IPR036178">
    <property type="entry name" value="Formintransfe-cycloase-like_sf"/>
</dbReference>
<dbReference type="EMBL" id="VUNB01000003">
    <property type="protein sequence ID" value="MST68767.1"/>
    <property type="molecule type" value="Genomic_DNA"/>
</dbReference>
<proteinExistence type="predicted"/>
<evidence type="ECO:0000313" key="2">
    <source>
        <dbReference type="EMBL" id="MST68767.1"/>
    </source>
</evidence>
<protein>
    <submittedName>
        <fullName evidence="2">Cyclodeaminase/cyclohydrolase family protein</fullName>
    </submittedName>
</protein>
<evidence type="ECO:0000259" key="1">
    <source>
        <dbReference type="Pfam" id="PF04961"/>
    </source>
</evidence>
<gene>
    <name evidence="2" type="ORF">FYJ66_04075</name>
</gene>
<dbReference type="SUPFAM" id="SSF101262">
    <property type="entry name" value="Methenyltetrahydrofolate cyclohydrolase-like"/>
    <property type="match status" value="1"/>
</dbReference>
<dbReference type="Gene3D" id="1.20.120.680">
    <property type="entry name" value="Formiminotetrahydrofolate cyclodeaminase monomer, up-and-down helical bundle"/>
    <property type="match status" value="1"/>
</dbReference>
<comment type="caution">
    <text evidence="2">The sequence shown here is derived from an EMBL/GenBank/DDBJ whole genome shotgun (WGS) entry which is preliminary data.</text>
</comment>
<name>A0A6A8MBK7_9FIRM</name>
<dbReference type="RefSeq" id="WP_154572239.1">
    <property type="nucleotide sequence ID" value="NZ_VUNB01000003.1"/>
</dbReference>
<sequence>MLINMSLKEYINDLSSDSPAPGGGAAAALTGAQGIALTMMVANHTKGKKKYSEFEDLICEALDKGEKLKKSFLAGVDADKEAFGKVAAAYAMVHGTEEEKEARRQAIAEASVPAAMAPFQVMKDGIEGLELTLSLMGKSNKNLVSDLYVAAIHLEGAVTSAAYNVFANTGSFKDKKKGEMLDEEARQMLKRSSELKDSILGR</sequence>
<dbReference type="GO" id="GO:0016787">
    <property type="term" value="F:hydrolase activity"/>
    <property type="evidence" value="ECO:0007669"/>
    <property type="project" value="UniProtKB-KW"/>
</dbReference>
<organism evidence="2">
    <name type="scientific">Baileyella intestinalis</name>
    <dbReference type="NCBI Taxonomy" id="2606709"/>
    <lineage>
        <taxon>Bacteria</taxon>
        <taxon>Bacillati</taxon>
        <taxon>Bacillota</taxon>
        <taxon>Clostridia</taxon>
        <taxon>Peptostreptococcales</taxon>
        <taxon>Anaerovoracaceae</taxon>
        <taxon>Baileyella</taxon>
    </lineage>
</organism>
<dbReference type="AlphaFoldDB" id="A0A6A8MBK7"/>
<dbReference type="Pfam" id="PF04961">
    <property type="entry name" value="FTCD_C"/>
    <property type="match status" value="1"/>
</dbReference>
<dbReference type="InterPro" id="IPR007044">
    <property type="entry name" value="Cyclodeamin/CycHdrlase"/>
</dbReference>
<keyword evidence="2" id="KW-0378">Hydrolase</keyword>
<feature type="domain" description="Cyclodeaminase/cyclohydrolase" evidence="1">
    <location>
        <begin position="6"/>
        <end position="186"/>
    </location>
</feature>
<accession>A0A6A8MBK7</accession>
<reference evidence="2" key="1">
    <citation type="submission" date="2019-09" db="EMBL/GenBank/DDBJ databases">
        <title>In-depth cultivation of the pig gut microbiome towards novel bacterial diversity and tailored functional studies.</title>
        <authorList>
            <person name="Wylensek D."/>
            <person name="Hitch T.C.A."/>
            <person name="Clavel T."/>
        </authorList>
    </citation>
    <scope>NUCLEOTIDE SEQUENCE</scope>
    <source>
        <strain evidence="2">RF-744-FAT-WT-3</strain>
    </source>
</reference>